<keyword evidence="6" id="KW-1185">Reference proteome</keyword>
<dbReference type="InterPro" id="IPR016039">
    <property type="entry name" value="Thiolase-like"/>
</dbReference>
<dbReference type="RefSeq" id="WP_274051710.1">
    <property type="nucleotide sequence ID" value="NZ_CP059693.1"/>
</dbReference>
<dbReference type="CDD" id="cd00827">
    <property type="entry name" value="init_cond_enzymes"/>
    <property type="match status" value="1"/>
</dbReference>
<feature type="domain" description="Beta-ketoacyl-[acyl-carrier-protein] synthase III C-terminal" evidence="3">
    <location>
        <begin position="248"/>
        <end position="331"/>
    </location>
</feature>
<keyword evidence="2" id="KW-0012">Acyltransferase</keyword>
<dbReference type="Pfam" id="PF08545">
    <property type="entry name" value="ACP_syn_III"/>
    <property type="match status" value="1"/>
</dbReference>
<name>A0ABY7VEW8_9GAMM</name>
<organism evidence="5 6">
    <name type="scientific">Thalassomonas haliotis</name>
    <dbReference type="NCBI Taxonomy" id="485448"/>
    <lineage>
        <taxon>Bacteria</taxon>
        <taxon>Pseudomonadati</taxon>
        <taxon>Pseudomonadota</taxon>
        <taxon>Gammaproteobacteria</taxon>
        <taxon>Alteromonadales</taxon>
        <taxon>Colwelliaceae</taxon>
        <taxon>Thalassomonas</taxon>
    </lineage>
</organism>
<dbReference type="InterPro" id="IPR013747">
    <property type="entry name" value="ACP_syn_III_C"/>
</dbReference>
<sequence length="333" mass="36164">MYISGLGRYLPDERMTVAAAVSDDLYDSELAIADGYESAAIENELFPADMGLSAASEAMEEGGISGEDLSLLTYASIHRHGHARFWAPASYLQKELSGEHALPLTIQQGCNGAMIALKLAEKTLSCDAENKNALIVAADRFAASGFDRWMGDYGLIYGDAAVAAVISPTAGFAKILHSTVISVPELEALHRMDQASPEGINSSKDEYDIRATKKLFLQNHSRDGFLGPIQKALLSLRSGLLEDYDLLREPADWLIPPYVGSRIRNESYDKYFGDLAHKNGWQFGRTVGHLGASDALIGLYNLRQKGLLSRGQRVLMLSAGVGFSCSVVLLQVM</sequence>
<evidence type="ECO:0000259" key="4">
    <source>
        <dbReference type="Pfam" id="PF08545"/>
    </source>
</evidence>
<feature type="domain" description="Beta-ketoacyl-[acyl-carrier-protein] synthase III N-terminal" evidence="4">
    <location>
        <begin position="106"/>
        <end position="181"/>
    </location>
</feature>
<proteinExistence type="predicted"/>
<dbReference type="PANTHER" id="PTHR34069">
    <property type="entry name" value="3-OXOACYL-[ACYL-CARRIER-PROTEIN] SYNTHASE 3"/>
    <property type="match status" value="1"/>
</dbReference>
<evidence type="ECO:0000256" key="1">
    <source>
        <dbReference type="ARBA" id="ARBA00022679"/>
    </source>
</evidence>
<gene>
    <name evidence="5" type="ORF">H3N35_25715</name>
</gene>
<reference evidence="5 6" key="1">
    <citation type="journal article" date="2022" name="Mar. Drugs">
        <title>Bioassay-Guided Fractionation Leads to the Detection of Cholic Acid Generated by the Rare Thalassomonas sp.</title>
        <authorList>
            <person name="Pheiffer F."/>
            <person name="Schneider Y.K."/>
            <person name="Hansen E.H."/>
            <person name="Andersen J.H."/>
            <person name="Isaksson J."/>
            <person name="Busche T."/>
            <person name="R C."/>
            <person name="Kalinowski J."/>
            <person name="Zyl L.V."/>
            <person name="Trindade M."/>
        </authorList>
    </citation>
    <scope>NUCLEOTIDE SEQUENCE [LARGE SCALE GENOMIC DNA]</scope>
    <source>
        <strain evidence="5 6">A5K-61T</strain>
    </source>
</reference>
<keyword evidence="1" id="KW-0808">Transferase</keyword>
<dbReference type="SUPFAM" id="SSF53901">
    <property type="entry name" value="Thiolase-like"/>
    <property type="match status" value="1"/>
</dbReference>
<dbReference type="InterPro" id="IPR013751">
    <property type="entry name" value="ACP_syn_III_N"/>
</dbReference>
<accession>A0ABY7VEW8</accession>
<dbReference type="Pfam" id="PF08541">
    <property type="entry name" value="ACP_syn_III_C"/>
    <property type="match status" value="1"/>
</dbReference>
<evidence type="ECO:0000313" key="5">
    <source>
        <dbReference type="EMBL" id="WDE11561.1"/>
    </source>
</evidence>
<dbReference type="Proteomes" id="UP001215231">
    <property type="component" value="Chromosome"/>
</dbReference>
<dbReference type="Gene3D" id="3.40.47.10">
    <property type="match status" value="2"/>
</dbReference>
<evidence type="ECO:0000256" key="2">
    <source>
        <dbReference type="ARBA" id="ARBA00023315"/>
    </source>
</evidence>
<dbReference type="PANTHER" id="PTHR34069:SF3">
    <property type="entry name" value="ACYL-COA:ACYL-COA ALKYLTRANSFERASE"/>
    <property type="match status" value="1"/>
</dbReference>
<dbReference type="EMBL" id="CP059693">
    <property type="protein sequence ID" value="WDE11561.1"/>
    <property type="molecule type" value="Genomic_DNA"/>
</dbReference>
<protein>
    <submittedName>
        <fullName evidence="5">Ketoacyl-ACP synthase III family protein</fullName>
    </submittedName>
</protein>
<evidence type="ECO:0000313" key="6">
    <source>
        <dbReference type="Proteomes" id="UP001215231"/>
    </source>
</evidence>
<evidence type="ECO:0000259" key="3">
    <source>
        <dbReference type="Pfam" id="PF08541"/>
    </source>
</evidence>